<evidence type="ECO:0000259" key="1">
    <source>
        <dbReference type="Pfam" id="PF01636"/>
    </source>
</evidence>
<name>A0ABY8VLG6_9CORY</name>
<feature type="domain" description="Aminoglycoside phosphotransferase" evidence="1">
    <location>
        <begin position="400"/>
        <end position="583"/>
    </location>
</feature>
<dbReference type="Proteomes" id="UP001238805">
    <property type="component" value="Chromosome"/>
</dbReference>
<proteinExistence type="predicted"/>
<accession>A0ABY8VLG6</accession>
<dbReference type="InterPro" id="IPR011009">
    <property type="entry name" value="Kinase-like_dom_sf"/>
</dbReference>
<dbReference type="RefSeq" id="WP_284874515.1">
    <property type="nucleotide sequence ID" value="NZ_CP126970.1"/>
</dbReference>
<gene>
    <name evidence="2" type="ORF">QP029_12080</name>
</gene>
<protein>
    <submittedName>
        <fullName evidence="2">Phosphotransferase</fullName>
    </submittedName>
</protein>
<evidence type="ECO:0000313" key="2">
    <source>
        <dbReference type="EMBL" id="WIM69922.1"/>
    </source>
</evidence>
<dbReference type="SUPFAM" id="SSF56112">
    <property type="entry name" value="Protein kinase-like (PK-like)"/>
    <property type="match status" value="2"/>
</dbReference>
<evidence type="ECO:0000313" key="3">
    <source>
        <dbReference type="Proteomes" id="UP001238805"/>
    </source>
</evidence>
<dbReference type="InterPro" id="IPR002575">
    <property type="entry name" value="Aminoglycoside_PTrfase"/>
</dbReference>
<reference evidence="2 3" key="1">
    <citation type="submission" date="2023-05" db="EMBL/GenBank/DDBJ databases">
        <title>Corynebacterium suedekumii sp. nov. and Corynebacterium breve sp. nov. isolated from raw cow's milk.</title>
        <authorList>
            <person name="Baer M.K."/>
            <person name="Mehl L."/>
            <person name="Hellmuth R."/>
            <person name="Marke G."/>
            <person name="Lipski A."/>
        </authorList>
    </citation>
    <scope>NUCLEOTIDE SEQUENCE [LARGE SCALE GENOMIC DNA]</scope>
    <source>
        <strain evidence="2 3">LM112</strain>
    </source>
</reference>
<keyword evidence="3" id="KW-1185">Reference proteome</keyword>
<organism evidence="2 3">
    <name type="scientific">Corynebacterium suedekumii</name>
    <dbReference type="NCBI Taxonomy" id="3049801"/>
    <lineage>
        <taxon>Bacteria</taxon>
        <taxon>Bacillati</taxon>
        <taxon>Actinomycetota</taxon>
        <taxon>Actinomycetes</taxon>
        <taxon>Mycobacteriales</taxon>
        <taxon>Corynebacteriaceae</taxon>
        <taxon>Corynebacterium</taxon>
    </lineage>
</organism>
<dbReference type="Gene3D" id="3.90.1200.10">
    <property type="match status" value="2"/>
</dbReference>
<dbReference type="Pfam" id="PF01636">
    <property type="entry name" value="APH"/>
    <property type="match status" value="2"/>
</dbReference>
<dbReference type="EMBL" id="CP126970">
    <property type="protein sequence ID" value="WIM69922.1"/>
    <property type="molecule type" value="Genomic_DNA"/>
</dbReference>
<sequence length="648" mass="70945">MLLDAPTLTRLLHHRVEPTHLRIKPGRSTHVAWRNPDTGEVGWTLWTIDPDKYAKSMFRAGDLLTVHDATGPYLFSGPWYADRRLIPALRGLPVDPAELDILRYIPHRRVVARAGERVLRVHAVPVDADPARTWLHHGVPTLPVTRHSPHIVSTPWWGAGDLRTHPDHLGAARAAGRAIARLHHTPVESGTPVCPVDPHGAADAVARHAPTLAPEAISIADRIAPLLDSDRPAVNLHGDLSPDQVLVAGPDSDEIRLIDTDRAGAGPAVRDLGTWKANASTDQWTAFCAGYREDGGDVHLTEIAAWEAYAHLSAALDPLRRDPGNENWETEVAARLDAARAALDLLPRGSVHRVWPAGERLAVEYLDADGTVRAGFRADGVFHPVPSPAGGTVISHRPGKRAVVRREDGSYSKLVKKGRARRILTAINAARPLAEHFRTPRILGAGDDHVTFAPLEGLSLHDPTAFTDEQWRTAWRDIARALGRAQQEQAPASTPVHTAADEVAVLRQWVRTSRVLVPDPVRLQEATERVIADLAGLPERLAPAHRDLHDKQLFHHPELGPGLIDVDTACLADPALDVGNLRAHARLRHLQGLWTGEQARVVTSEFPSDAAVEVYERASLVRLACVYAFRPRWAPLVAPVLGEIFSRV</sequence>
<feature type="domain" description="Aminoglycoside phosphotransferase" evidence="1">
    <location>
        <begin position="155"/>
        <end position="306"/>
    </location>
</feature>